<keyword evidence="4" id="KW-1185">Reference proteome</keyword>
<feature type="domain" description="WsaF C-terminal" evidence="2">
    <location>
        <begin position="203"/>
        <end position="323"/>
    </location>
</feature>
<evidence type="ECO:0000313" key="3">
    <source>
        <dbReference type="EMBL" id="GAA3632505.1"/>
    </source>
</evidence>
<organism evidence="3 4">
    <name type="scientific">Microlunatus ginsengisoli</name>
    <dbReference type="NCBI Taxonomy" id="363863"/>
    <lineage>
        <taxon>Bacteria</taxon>
        <taxon>Bacillati</taxon>
        <taxon>Actinomycetota</taxon>
        <taxon>Actinomycetes</taxon>
        <taxon>Propionibacteriales</taxon>
        <taxon>Propionibacteriaceae</taxon>
        <taxon>Microlunatus</taxon>
    </lineage>
</organism>
<feature type="domain" description="WsaF N-terminal" evidence="1">
    <location>
        <begin position="102"/>
        <end position="163"/>
    </location>
</feature>
<gene>
    <name evidence="3" type="ORF">GCM10022236_38830</name>
</gene>
<dbReference type="InterPro" id="IPR048510">
    <property type="entry name" value="WsaF_N"/>
</dbReference>
<dbReference type="InterPro" id="IPR055050">
    <property type="entry name" value="WsaF_C"/>
</dbReference>
<dbReference type="Pfam" id="PF21374">
    <property type="entry name" value="WsaF_N"/>
    <property type="match status" value="1"/>
</dbReference>
<reference evidence="4" key="1">
    <citation type="journal article" date="2019" name="Int. J. Syst. Evol. Microbiol.">
        <title>The Global Catalogue of Microorganisms (GCM) 10K type strain sequencing project: providing services to taxonomists for standard genome sequencing and annotation.</title>
        <authorList>
            <consortium name="The Broad Institute Genomics Platform"/>
            <consortium name="The Broad Institute Genome Sequencing Center for Infectious Disease"/>
            <person name="Wu L."/>
            <person name="Ma J."/>
        </authorList>
    </citation>
    <scope>NUCLEOTIDE SEQUENCE [LARGE SCALE GENOMIC DNA]</scope>
    <source>
        <strain evidence="4">JCM 16929</strain>
    </source>
</reference>
<evidence type="ECO:0000313" key="4">
    <source>
        <dbReference type="Proteomes" id="UP001501490"/>
    </source>
</evidence>
<dbReference type="Proteomes" id="UP001501490">
    <property type="component" value="Unassembled WGS sequence"/>
</dbReference>
<dbReference type="Pfam" id="PF22772">
    <property type="entry name" value="WsaF_C"/>
    <property type="match status" value="1"/>
</dbReference>
<accession>A0ABP7AHZ8</accession>
<proteinExistence type="predicted"/>
<dbReference type="Gene3D" id="3.40.50.2000">
    <property type="entry name" value="Glycogen Phosphorylase B"/>
    <property type="match status" value="1"/>
</dbReference>
<dbReference type="SUPFAM" id="SSF53756">
    <property type="entry name" value="UDP-Glycosyltransferase/glycogen phosphorylase"/>
    <property type="match status" value="1"/>
</dbReference>
<comment type="caution">
    <text evidence="3">The sequence shown here is derived from an EMBL/GenBank/DDBJ whole genome shotgun (WGS) entry which is preliminary data.</text>
</comment>
<dbReference type="Gene3D" id="3.40.50.11090">
    <property type="match status" value="1"/>
</dbReference>
<evidence type="ECO:0000259" key="1">
    <source>
        <dbReference type="Pfam" id="PF21374"/>
    </source>
</evidence>
<dbReference type="EMBL" id="BAABAB010000029">
    <property type="protein sequence ID" value="GAA3632505.1"/>
    <property type="molecule type" value="Genomic_DNA"/>
</dbReference>
<sequence>MGTDFPLLESDIADSVTLSRVTPIRSSRDKPLLIGWVTTPPALGSGGHTTMFRMINALESAGHSCVLFLYDRYFGDMEEHEAIIRRGWPTIRARVRDARKGIDEVDACVATSWQTAHVMAKRSSDRLPRFYFIQDFEPFFYARGPEYALAEDTYRFGFHCIALGHMVAEQLGSIGVSCDTVEFGCDTTVYSEIGSSMEKRAGVVFYTRPGVERRGYHLGVLALREFHRCHPDQEIHVYGSPPGDLGFPATRHARLTPPQLNHLYNRTIAGLALSFTNISLVAEEMLAAGTIPVINDSADARSDLPNPNAVWARPTPQGIAEALGAVVSDPSLEGRARVAASSVRPDNWKRTGDDVVRIIEHGTFE</sequence>
<protein>
    <submittedName>
        <fullName evidence="3">Uncharacterized protein</fullName>
    </submittedName>
</protein>
<name>A0ABP7AHZ8_9ACTN</name>
<evidence type="ECO:0000259" key="2">
    <source>
        <dbReference type="Pfam" id="PF22772"/>
    </source>
</evidence>